<name>D1YUY0_METPS</name>
<gene>
    <name evidence="2" type="ordered locus">MCP_0180</name>
</gene>
<proteinExistence type="predicted"/>
<keyword evidence="1" id="KW-1133">Transmembrane helix</keyword>
<dbReference type="RefSeq" id="WP_012898932.1">
    <property type="nucleotide sequence ID" value="NC_013665.1"/>
</dbReference>
<reference evidence="2 3" key="2">
    <citation type="journal article" date="2008" name="Int. J. Syst. Evol. Microbiol.">
        <title>Methanocella paludicola gen. nov., sp. nov., a methane-producing archaeon, the first isolate of the lineage 'Rice Cluster I', and proposal of the new archaeal order Methanocellales ord. nov.</title>
        <authorList>
            <person name="Sakai S."/>
            <person name="Imachi H."/>
            <person name="Hanada S."/>
            <person name="Ohashi A."/>
            <person name="Harada H."/>
            <person name="Kamagata Y."/>
        </authorList>
    </citation>
    <scope>NUCLEOTIDE SEQUENCE [LARGE SCALE GENOMIC DNA]</scope>
    <source>
        <strain evidence="3">DSM 17711 / JCM 13418 / NBRC 101707 / SANAE</strain>
    </source>
</reference>
<keyword evidence="1" id="KW-0472">Membrane</keyword>
<dbReference type="GeneID" id="8680331"/>
<dbReference type="InParanoid" id="D1YUY0"/>
<feature type="transmembrane region" description="Helical" evidence="1">
    <location>
        <begin position="51"/>
        <end position="69"/>
    </location>
</feature>
<dbReference type="eggNOG" id="arCOG11688">
    <property type="taxonomic scope" value="Archaea"/>
</dbReference>
<keyword evidence="1" id="KW-0812">Transmembrane</keyword>
<dbReference type="KEGG" id="mpd:MCP_0180"/>
<dbReference type="OrthoDB" id="379876at2157"/>
<evidence type="ECO:0000256" key="1">
    <source>
        <dbReference type="SAM" id="Phobius"/>
    </source>
</evidence>
<evidence type="ECO:0000313" key="2">
    <source>
        <dbReference type="EMBL" id="BAI60252.1"/>
    </source>
</evidence>
<dbReference type="AlphaFoldDB" id="D1YUY0"/>
<sequence>MLMDVSSALISTGTMFVIGSVVLFLIYYFTSPLYTEYGDKRSRLYYSLFNALYFSIVLAILFLILPSLSESSGMLISLAIGLVIILASTLVHVYAINVLVRRGIIKIKQKRRIR</sequence>
<keyword evidence="3" id="KW-1185">Reference proteome</keyword>
<reference evidence="3" key="3">
    <citation type="journal article" date="2011" name="PLoS ONE">
        <title>Genome sequence of a mesophilic hydrogenotrophic methanogen Methanocella paludicola, the first cultivated representative of the order Methanocellales.</title>
        <authorList>
            <person name="Sakai S."/>
            <person name="Takaki Y."/>
            <person name="Shimamura S."/>
            <person name="Sekine M."/>
            <person name="Tajima T."/>
            <person name="Kosugi H."/>
            <person name="Ichikawa N."/>
            <person name="Tasumi E."/>
            <person name="Hiraki A.T."/>
            <person name="Shimizu A."/>
            <person name="Kato Y."/>
            <person name="Nishiko R."/>
            <person name="Mori K."/>
            <person name="Fujita N."/>
            <person name="Imachi H."/>
            <person name="Takai K."/>
        </authorList>
    </citation>
    <scope>NUCLEOTIDE SEQUENCE [LARGE SCALE GENOMIC DNA]</scope>
    <source>
        <strain evidence="3">DSM 17711 / JCM 13418 / NBRC 101707 / SANAE</strain>
    </source>
</reference>
<feature type="transmembrane region" description="Helical" evidence="1">
    <location>
        <begin position="75"/>
        <end position="100"/>
    </location>
</feature>
<dbReference type="STRING" id="304371.MCP_0180"/>
<dbReference type="EMBL" id="AP011532">
    <property type="protein sequence ID" value="BAI60252.1"/>
    <property type="molecule type" value="Genomic_DNA"/>
</dbReference>
<feature type="transmembrane region" description="Helical" evidence="1">
    <location>
        <begin position="6"/>
        <end position="30"/>
    </location>
</feature>
<protein>
    <submittedName>
        <fullName evidence="2">Uncharacterized protein</fullName>
    </submittedName>
</protein>
<organism evidence="2 3">
    <name type="scientific">Methanocella paludicola (strain DSM 17711 / JCM 13418 / NBRC 101707 / SANAE)</name>
    <dbReference type="NCBI Taxonomy" id="304371"/>
    <lineage>
        <taxon>Archaea</taxon>
        <taxon>Methanobacteriati</taxon>
        <taxon>Methanobacteriota</taxon>
        <taxon>Stenosarchaea group</taxon>
        <taxon>Methanomicrobia</taxon>
        <taxon>Methanocellales</taxon>
        <taxon>Methanocellaceae</taxon>
        <taxon>Methanocella</taxon>
    </lineage>
</organism>
<dbReference type="Proteomes" id="UP000001882">
    <property type="component" value="Chromosome"/>
</dbReference>
<accession>D1YUY0</accession>
<evidence type="ECO:0000313" key="3">
    <source>
        <dbReference type="Proteomes" id="UP000001882"/>
    </source>
</evidence>
<reference evidence="2 3" key="1">
    <citation type="journal article" date="2007" name="Appl. Environ. Microbiol.">
        <title>Isolation of key methanogens for global methane emission from rice paddy fields: a novel isolate affiliated with the clone cluster rice cluster I.</title>
        <authorList>
            <person name="Sakai S."/>
            <person name="Imachi H."/>
            <person name="Sekiguchi Y."/>
            <person name="Ohashi A."/>
            <person name="Harada H."/>
            <person name="Kamagata Y."/>
        </authorList>
    </citation>
    <scope>NUCLEOTIDE SEQUENCE [LARGE SCALE GENOMIC DNA]</scope>
    <source>
        <strain evidence="3">DSM 17711 / JCM 13418 / NBRC 101707 / SANAE</strain>
    </source>
</reference>